<evidence type="ECO:0000313" key="1">
    <source>
        <dbReference type="EMBL" id="VBB18064.1"/>
    </source>
</evidence>
<dbReference type="InterPro" id="IPR012337">
    <property type="entry name" value="RNaseH-like_sf"/>
</dbReference>
<reference evidence="1 2" key="1">
    <citation type="submission" date="2018-10" db="EMBL/GenBank/DDBJ databases">
        <authorList>
            <consortium name="IHU Genomes"/>
        </authorList>
    </citation>
    <scope>NUCLEOTIDE SEQUENCE [LARGE SCALE GENOMIC DNA]</scope>
    <source>
        <strain evidence="1 2">A1</strain>
    </source>
</reference>
<comment type="caution">
    <text evidence="1">The sequence shown here is derived from an EMBL/GenBank/DDBJ whole genome shotgun (WGS) entry which is preliminary data.</text>
</comment>
<dbReference type="EMBL" id="UPSH01000001">
    <property type="protein sequence ID" value="VBB18064.1"/>
    <property type="molecule type" value="Genomic_DNA"/>
</dbReference>
<proteinExistence type="predicted"/>
<accession>A0A5K0U9A4</accession>
<protein>
    <submittedName>
        <fullName evidence="1">Uncharacterized protein</fullName>
    </submittedName>
</protein>
<organism evidence="1 2">
    <name type="scientific">Yasminevirus sp. GU-2018</name>
    <dbReference type="NCBI Taxonomy" id="2420051"/>
    <lineage>
        <taxon>Viruses</taxon>
        <taxon>Varidnaviria</taxon>
        <taxon>Bamfordvirae</taxon>
        <taxon>Nucleocytoviricota</taxon>
        <taxon>Megaviricetes</taxon>
        <taxon>Imitervirales</taxon>
        <taxon>Mimiviridae</taxon>
        <taxon>Klosneuvirinae</taxon>
        <taxon>Yasminevirus</taxon>
        <taxon>Yasminevirus saudimassiliense</taxon>
    </lineage>
</organism>
<gene>
    <name evidence="1" type="ORF">YASMINEVIRUS_527</name>
</gene>
<sequence>MSKQDNNARVISCYTDASYSKEVGGSVIGYKIGDGEVQTLFLLNVKNTEAEITAVQRCIDTVVNGYDNMLDNNPTNPVNDYEIHIYTDCQRVVQKFEDGEYPYNVEVRKMIGHMKKADKDHNQLIFTQVDRATRKELRKRLKTVRLVNIARSNVVEQENSGDSEVSDNDND</sequence>
<dbReference type="InterPro" id="IPR036397">
    <property type="entry name" value="RNaseH_sf"/>
</dbReference>
<dbReference type="Proteomes" id="UP000594342">
    <property type="component" value="Unassembled WGS sequence"/>
</dbReference>
<evidence type="ECO:0000313" key="2">
    <source>
        <dbReference type="Proteomes" id="UP000594342"/>
    </source>
</evidence>
<dbReference type="SUPFAM" id="SSF53098">
    <property type="entry name" value="Ribonuclease H-like"/>
    <property type="match status" value="1"/>
</dbReference>
<dbReference type="GO" id="GO:0003676">
    <property type="term" value="F:nucleic acid binding"/>
    <property type="evidence" value="ECO:0007669"/>
    <property type="project" value="InterPro"/>
</dbReference>
<dbReference type="Gene3D" id="3.30.420.10">
    <property type="entry name" value="Ribonuclease H-like superfamily/Ribonuclease H"/>
    <property type="match status" value="1"/>
</dbReference>
<keyword evidence="2" id="KW-1185">Reference proteome</keyword>
<name>A0A5K0U9A4_9VIRU</name>